<protein>
    <submittedName>
        <fullName evidence="2">Uncharacterized protein</fullName>
    </submittedName>
</protein>
<sequence length="411" mass="45912">MGDRIARGASSALPTEDDNGRTPLANSLARFNCPPADRMDVDEGGKSSDFPPPFDFGSLDHFISPTGSPGSSFTPHQLPAPFDFDLLDFLDDSKASPSLPADDSESLPNQPDFPSPFNFEALDNFTGPYSNSQEPPIDQQDLSTCASPEPGFPLLPSLRAQYAKEIWYKRYKNMGTALLWPPSYLNALKHILEGICSRSVDKDEMTFKRFEQCLEFPNDHPEAYSYEARLRREPGNGVIDLTVDSDVEEEAVDHADDDEVDIEEKLAHHVWHTFSEWRIDLLEKKPAANAASATGRKEHELWTAYLQGAAGITELLMADTRSVQPGIWNEMFELPFPNINRRRDTPLPRPITLSDARPELSNRLKALHLRIVQLCKEIGDVFGLPALERLEQARAERDGEQSDSNAEASES</sequence>
<accession>A0AAW0GUR4</accession>
<evidence type="ECO:0000313" key="2">
    <source>
        <dbReference type="EMBL" id="KAK7696341.1"/>
    </source>
</evidence>
<comment type="caution">
    <text evidence="2">The sequence shown here is derived from an EMBL/GenBank/DDBJ whole genome shotgun (WGS) entry which is preliminary data.</text>
</comment>
<feature type="region of interest" description="Disordered" evidence="1">
    <location>
        <begin position="1"/>
        <end position="77"/>
    </location>
</feature>
<dbReference type="EMBL" id="JASBNA010000001">
    <property type="protein sequence ID" value="KAK7696341.1"/>
    <property type="molecule type" value="Genomic_DNA"/>
</dbReference>
<keyword evidence="3" id="KW-1185">Reference proteome</keyword>
<evidence type="ECO:0000313" key="3">
    <source>
        <dbReference type="Proteomes" id="UP001385951"/>
    </source>
</evidence>
<dbReference type="Proteomes" id="UP001385951">
    <property type="component" value="Unassembled WGS sequence"/>
</dbReference>
<reference evidence="2 3" key="1">
    <citation type="submission" date="2022-09" db="EMBL/GenBank/DDBJ databases">
        <authorList>
            <person name="Palmer J.M."/>
        </authorList>
    </citation>
    <scope>NUCLEOTIDE SEQUENCE [LARGE SCALE GENOMIC DNA]</scope>
    <source>
        <strain evidence="2 3">DSM 7382</strain>
    </source>
</reference>
<proteinExistence type="predicted"/>
<organism evidence="2 3">
    <name type="scientific">Cerrena zonata</name>
    <dbReference type="NCBI Taxonomy" id="2478898"/>
    <lineage>
        <taxon>Eukaryota</taxon>
        <taxon>Fungi</taxon>
        <taxon>Dikarya</taxon>
        <taxon>Basidiomycota</taxon>
        <taxon>Agaricomycotina</taxon>
        <taxon>Agaricomycetes</taxon>
        <taxon>Polyporales</taxon>
        <taxon>Cerrenaceae</taxon>
        <taxon>Cerrena</taxon>
    </lineage>
</organism>
<feature type="compositionally biased region" description="Basic and acidic residues" evidence="1">
    <location>
        <begin position="37"/>
        <end position="46"/>
    </location>
</feature>
<evidence type="ECO:0000256" key="1">
    <source>
        <dbReference type="SAM" id="MobiDB-lite"/>
    </source>
</evidence>
<name>A0AAW0GUR4_9APHY</name>
<gene>
    <name evidence="2" type="ORF">QCA50_000995</name>
</gene>
<feature type="compositionally biased region" description="Low complexity" evidence="1">
    <location>
        <begin position="64"/>
        <end position="75"/>
    </location>
</feature>
<dbReference type="AlphaFoldDB" id="A0AAW0GUR4"/>